<dbReference type="GeneID" id="82847799"/>
<dbReference type="EMBL" id="CAKE01000028">
    <property type="protein sequence ID" value="CCI82593.1"/>
    <property type="molecule type" value="Genomic_DNA"/>
</dbReference>
<dbReference type="Proteomes" id="UP000009320">
    <property type="component" value="Unassembled WGS sequence"/>
</dbReference>
<gene>
    <name evidence="1" type="ORF">BN55_05695</name>
</gene>
<organism evidence="1 2">
    <name type="scientific">Lactobacillus hominis DSM 23910 = CRBIP 24.179</name>
    <dbReference type="NCBI Taxonomy" id="1423758"/>
    <lineage>
        <taxon>Bacteria</taxon>
        <taxon>Bacillati</taxon>
        <taxon>Bacillota</taxon>
        <taxon>Bacilli</taxon>
        <taxon>Lactobacillales</taxon>
        <taxon>Lactobacillaceae</taxon>
        <taxon>Lactobacillus</taxon>
    </lineage>
</organism>
<sequence>MKNINTRVMDYVVLFQDHKIEIDQVPEDIKNDVVEIASYLQHGDIKKDGVSHESNGLND</sequence>
<protein>
    <submittedName>
        <fullName evidence="1">Uncharacterized protein</fullName>
    </submittedName>
</protein>
<comment type="caution">
    <text evidence="1">The sequence shown here is derived from an EMBL/GenBank/DDBJ whole genome shotgun (WGS) entry which is preliminary data.</text>
</comment>
<dbReference type="RefSeq" id="WP_008471719.1">
    <property type="nucleotide sequence ID" value="NZ_AYZP01000034.1"/>
</dbReference>
<reference evidence="1 2" key="1">
    <citation type="submission" date="2012-06" db="EMBL/GenBank/DDBJ databases">
        <title>Draft Genome Sequence of Lactobacillus hominis Strain CRBIP 24.179T, isolated from human intestine.</title>
        <authorList>
            <person name="Cousin S."/>
            <person name="Ma L."/>
            <person name="Bizet C."/>
            <person name="Loux V."/>
            <person name="Bouchier C."/>
            <person name="Clermont D."/>
            <person name="Creno S."/>
        </authorList>
    </citation>
    <scope>NUCLEOTIDE SEQUENCE [LARGE SCALE GENOMIC DNA]</scope>
    <source>
        <strain evidence="2">CRBIP 24.179T</strain>
    </source>
</reference>
<evidence type="ECO:0000313" key="2">
    <source>
        <dbReference type="Proteomes" id="UP000009320"/>
    </source>
</evidence>
<accession>I7IW61</accession>
<proteinExistence type="predicted"/>
<evidence type="ECO:0000313" key="1">
    <source>
        <dbReference type="EMBL" id="CCI82593.1"/>
    </source>
</evidence>
<keyword evidence="2" id="KW-1185">Reference proteome</keyword>
<name>I7IW61_9LACO</name>
<dbReference type="AlphaFoldDB" id="I7IW61"/>